<reference evidence="1 2" key="1">
    <citation type="journal article" date="2015" name="Int. J. Syst. Evol. Microbiol.">
        <title>Nitrosospira lacus sp. nov., a psychrotolerant, ammonia-oxidizing bacterium from sandy lake sediment.</title>
        <authorList>
            <person name="Urakawa H."/>
            <person name="Garcia J.C."/>
            <person name="Nielsen J.L."/>
            <person name="Le V.Q."/>
            <person name="Kozlowski J.A."/>
            <person name="Stein L.Y."/>
            <person name="Lim C.K."/>
            <person name="Pommerening-Roser A."/>
            <person name="Martens-Habbena W."/>
            <person name="Stahl D.A."/>
            <person name="Klotz M.G."/>
        </authorList>
    </citation>
    <scope>NUCLEOTIDE SEQUENCE [LARGE SCALE GENOMIC DNA]</scope>
    <source>
        <strain evidence="1 2">APG3</strain>
    </source>
</reference>
<sequence length="66" mass="7797">MLSLVSSHEKTCNLPQYREPATLNQEINHSCFWVHHLRWVLEMAAGRKLKMSNHQHLQPFPIPFCD</sequence>
<gene>
    <name evidence="1" type="ORF">EBAPG3_006005</name>
</gene>
<organism evidence="1 2">
    <name type="scientific">Nitrosospira lacus</name>
    <dbReference type="NCBI Taxonomy" id="1288494"/>
    <lineage>
        <taxon>Bacteria</taxon>
        <taxon>Pseudomonadati</taxon>
        <taxon>Pseudomonadota</taxon>
        <taxon>Betaproteobacteria</taxon>
        <taxon>Nitrosomonadales</taxon>
        <taxon>Nitrosomonadaceae</taxon>
        <taxon>Nitrosospira</taxon>
    </lineage>
</organism>
<dbReference type="EMBL" id="CP021106">
    <property type="protein sequence ID" value="ARO87357.1"/>
    <property type="molecule type" value="Genomic_DNA"/>
</dbReference>
<dbReference type="AlphaFoldDB" id="A0A1W6SNI5"/>
<evidence type="ECO:0000313" key="1">
    <source>
        <dbReference type="EMBL" id="ARO87357.1"/>
    </source>
</evidence>
<protein>
    <submittedName>
        <fullName evidence="1">Uncharacterized protein</fullName>
    </submittedName>
</protein>
<keyword evidence="2" id="KW-1185">Reference proteome</keyword>
<dbReference type="Proteomes" id="UP000012179">
    <property type="component" value="Chromosome"/>
</dbReference>
<accession>A0A1W6SNI5</accession>
<evidence type="ECO:0000313" key="2">
    <source>
        <dbReference type="Proteomes" id="UP000012179"/>
    </source>
</evidence>
<dbReference type="KEGG" id="nlc:EBAPG3_006005"/>
<proteinExistence type="predicted"/>
<name>A0A1W6SNI5_9PROT</name>